<dbReference type="PROSITE" id="PS51375">
    <property type="entry name" value="PPR"/>
    <property type="match status" value="3"/>
</dbReference>
<name>A0A314XP99_PRUYE</name>
<evidence type="ECO:0000256" key="2">
    <source>
        <dbReference type="ARBA" id="ARBA00022737"/>
    </source>
</evidence>
<dbReference type="PANTHER" id="PTHR47941">
    <property type="entry name" value="PENTATRICOPEPTIDE REPEAT-CONTAINING PROTEIN 3, MITOCHONDRIAL"/>
    <property type="match status" value="1"/>
</dbReference>
<gene>
    <name evidence="4" type="ORF">Pyn_08296</name>
</gene>
<dbReference type="InterPro" id="IPR011990">
    <property type="entry name" value="TPR-like_helical_dom_sf"/>
</dbReference>
<feature type="repeat" description="PPR" evidence="3">
    <location>
        <begin position="159"/>
        <end position="193"/>
    </location>
</feature>
<dbReference type="AlphaFoldDB" id="A0A314XP99"/>
<dbReference type="OrthoDB" id="185373at2759"/>
<accession>A0A314XP99</accession>
<protein>
    <submittedName>
        <fullName evidence="4">Pentatricopeptide repeat-containing protein</fullName>
    </submittedName>
</protein>
<dbReference type="Proteomes" id="UP000250321">
    <property type="component" value="Unassembled WGS sequence"/>
</dbReference>
<dbReference type="STRING" id="2094558.A0A314XP99"/>
<dbReference type="EMBL" id="PJQY01002095">
    <property type="protein sequence ID" value="PQP96494.1"/>
    <property type="molecule type" value="Genomic_DNA"/>
</dbReference>
<reference evidence="4 5" key="1">
    <citation type="submission" date="2018-02" db="EMBL/GenBank/DDBJ databases">
        <title>Draft genome of wild Prunus yedoensis var. nudiflora.</title>
        <authorList>
            <person name="Baek S."/>
            <person name="Kim J.-H."/>
            <person name="Choi K."/>
            <person name="Kim G.-B."/>
            <person name="Cho A."/>
            <person name="Jang H."/>
            <person name="Shin C.-H."/>
            <person name="Yu H.-J."/>
            <person name="Mun J.-H."/>
        </authorList>
    </citation>
    <scope>NUCLEOTIDE SEQUENCE [LARGE SCALE GENOMIC DNA]</scope>
    <source>
        <strain evidence="5">cv. Jeju island</strain>
        <tissue evidence="4">Leaf</tissue>
    </source>
</reference>
<feature type="repeat" description="PPR" evidence="3">
    <location>
        <begin position="9"/>
        <end position="43"/>
    </location>
</feature>
<comment type="caution">
    <text evidence="4">The sequence shown here is derived from an EMBL/GenBank/DDBJ whole genome shotgun (WGS) entry which is preliminary data.</text>
</comment>
<dbReference type="NCBIfam" id="TIGR00756">
    <property type="entry name" value="PPR"/>
    <property type="match status" value="4"/>
</dbReference>
<evidence type="ECO:0000256" key="1">
    <source>
        <dbReference type="ARBA" id="ARBA00007626"/>
    </source>
</evidence>
<feature type="repeat" description="PPR" evidence="3">
    <location>
        <begin position="44"/>
        <end position="78"/>
    </location>
</feature>
<dbReference type="Pfam" id="PF13041">
    <property type="entry name" value="PPR_2"/>
    <property type="match status" value="1"/>
</dbReference>
<dbReference type="Gene3D" id="1.25.40.10">
    <property type="entry name" value="Tetratricopeptide repeat domain"/>
    <property type="match status" value="2"/>
</dbReference>
<keyword evidence="2" id="KW-0677">Repeat</keyword>
<dbReference type="InterPro" id="IPR002885">
    <property type="entry name" value="PPR_rpt"/>
</dbReference>
<evidence type="ECO:0000313" key="4">
    <source>
        <dbReference type="EMBL" id="PQP96494.1"/>
    </source>
</evidence>
<keyword evidence="5" id="KW-1185">Reference proteome</keyword>
<proteinExistence type="inferred from homology"/>
<sequence>MKTKGNTPNVFTYSSLMDGICKGGRSSQAMELLDLMVSKRHKPNNITYSTLLHGFCEEGKLQEALDILDRMKLQGLKPDAGLYGKVISSFCNICYFQEAANFLDEMVLGGVSHNRLTWSLHLRIHNAVVQGLCSSGDSNRACQLYLSMRTTGGGGISIDMKTFDTLVKCICKKGELHKAYRIVDEMVLDGCAPDEGIWLSSIVLGSELLVQLHGNWVFD</sequence>
<evidence type="ECO:0000256" key="3">
    <source>
        <dbReference type="PROSITE-ProRule" id="PRU00708"/>
    </source>
</evidence>
<evidence type="ECO:0000313" key="5">
    <source>
        <dbReference type="Proteomes" id="UP000250321"/>
    </source>
</evidence>
<organism evidence="4 5">
    <name type="scientific">Prunus yedoensis var. nudiflora</name>
    <dbReference type="NCBI Taxonomy" id="2094558"/>
    <lineage>
        <taxon>Eukaryota</taxon>
        <taxon>Viridiplantae</taxon>
        <taxon>Streptophyta</taxon>
        <taxon>Embryophyta</taxon>
        <taxon>Tracheophyta</taxon>
        <taxon>Spermatophyta</taxon>
        <taxon>Magnoliopsida</taxon>
        <taxon>eudicotyledons</taxon>
        <taxon>Gunneridae</taxon>
        <taxon>Pentapetalae</taxon>
        <taxon>rosids</taxon>
        <taxon>fabids</taxon>
        <taxon>Rosales</taxon>
        <taxon>Rosaceae</taxon>
        <taxon>Amygdaloideae</taxon>
        <taxon>Amygdaleae</taxon>
        <taxon>Prunus</taxon>
    </lineage>
</organism>
<dbReference type="Pfam" id="PF12854">
    <property type="entry name" value="PPR_1"/>
    <property type="match status" value="1"/>
</dbReference>
<dbReference type="Pfam" id="PF01535">
    <property type="entry name" value="PPR"/>
    <property type="match status" value="2"/>
</dbReference>
<comment type="similarity">
    <text evidence="1">Belongs to the PPR family. P subfamily.</text>
</comment>